<dbReference type="Proteomes" id="UP000265663">
    <property type="component" value="Unassembled WGS sequence"/>
</dbReference>
<dbReference type="GO" id="GO:0005739">
    <property type="term" value="C:mitochondrion"/>
    <property type="evidence" value="ECO:0007669"/>
    <property type="project" value="UniProtKB-SubCell"/>
</dbReference>
<dbReference type="SUPFAM" id="SSF100966">
    <property type="entry name" value="Translation initiation factor 2 beta, aIF2beta, N-terminal domain"/>
    <property type="match status" value="1"/>
</dbReference>
<dbReference type="GO" id="GO:0005850">
    <property type="term" value="C:eukaryotic translation initiation factor 2 complex"/>
    <property type="evidence" value="ECO:0007669"/>
    <property type="project" value="TreeGrafter"/>
</dbReference>
<feature type="region of interest" description="Disordered" evidence="5">
    <location>
        <begin position="44"/>
        <end position="63"/>
    </location>
</feature>
<comment type="similarity">
    <text evidence="4">Belongs to the AIM24 family.</text>
</comment>
<gene>
    <name evidence="7" type="ORF">GMOD_00001870</name>
</gene>
<evidence type="ECO:0000256" key="2">
    <source>
        <dbReference type="ARBA" id="ARBA00022540"/>
    </source>
</evidence>
<feature type="region of interest" description="Disordered" evidence="5">
    <location>
        <begin position="68"/>
        <end position="97"/>
    </location>
</feature>
<evidence type="ECO:0000256" key="1">
    <source>
        <dbReference type="ARBA" id="ARBA00010397"/>
    </source>
</evidence>
<feature type="compositionally biased region" description="Acidic residues" evidence="5">
    <location>
        <begin position="181"/>
        <end position="195"/>
    </location>
</feature>
<dbReference type="PANTHER" id="PTHR23001">
    <property type="entry name" value="EUKARYOTIC TRANSLATION INITIATION FACTOR"/>
    <property type="match status" value="1"/>
</dbReference>
<feature type="region of interest" description="Disordered" evidence="5">
    <location>
        <begin position="173"/>
        <end position="196"/>
    </location>
</feature>
<dbReference type="SUPFAM" id="SSF75689">
    <property type="entry name" value="Zinc-binding domain of translation initiation factor 2 beta"/>
    <property type="match status" value="1"/>
</dbReference>
<dbReference type="GO" id="GO:0031369">
    <property type="term" value="F:translation initiation factor binding"/>
    <property type="evidence" value="ECO:0007669"/>
    <property type="project" value="TreeGrafter"/>
</dbReference>
<dbReference type="InterPro" id="IPR045196">
    <property type="entry name" value="IF2/IF5"/>
</dbReference>
<evidence type="ECO:0000256" key="5">
    <source>
        <dbReference type="SAM" id="MobiDB-lite"/>
    </source>
</evidence>
<dbReference type="SMART" id="SM00653">
    <property type="entry name" value="eIF2B_5"/>
    <property type="match status" value="1"/>
</dbReference>
<dbReference type="EMBL" id="KE747809">
    <property type="protein sequence ID" value="RMZ66528.1"/>
    <property type="molecule type" value="Genomic_DNA"/>
</dbReference>
<dbReference type="GO" id="GO:0003743">
    <property type="term" value="F:translation initiation factor activity"/>
    <property type="evidence" value="ECO:0007669"/>
    <property type="project" value="UniProtKB-KW"/>
</dbReference>
<dbReference type="InterPro" id="IPR002838">
    <property type="entry name" value="AIM24"/>
</dbReference>
<dbReference type="GO" id="GO:0001731">
    <property type="term" value="P:formation of translation preinitiation complex"/>
    <property type="evidence" value="ECO:0007669"/>
    <property type="project" value="TreeGrafter"/>
</dbReference>
<dbReference type="InterPro" id="IPR016189">
    <property type="entry name" value="Transl_init_fac_IF2/IF5_N"/>
</dbReference>
<feature type="region of interest" description="Disordered" evidence="5">
    <location>
        <begin position="127"/>
        <end position="147"/>
    </location>
</feature>
<dbReference type="InterPro" id="IPR036983">
    <property type="entry name" value="AIM24_sf"/>
</dbReference>
<evidence type="ECO:0000313" key="7">
    <source>
        <dbReference type="EMBL" id="RMZ66528.1"/>
    </source>
</evidence>
<dbReference type="InterPro" id="IPR002735">
    <property type="entry name" value="Transl_init_fac_IF2/IF5_dom"/>
</dbReference>
<feature type="domain" description="Translation initiation factor IF2/IF5" evidence="6">
    <location>
        <begin position="238"/>
        <end position="348"/>
    </location>
</feature>
<feature type="compositionally biased region" description="Low complexity" evidence="5">
    <location>
        <begin position="469"/>
        <end position="486"/>
    </location>
</feature>
<dbReference type="SUPFAM" id="SSF51219">
    <property type="entry name" value="TRAP-like"/>
    <property type="match status" value="1"/>
</dbReference>
<dbReference type="GO" id="GO:0003729">
    <property type="term" value="F:mRNA binding"/>
    <property type="evidence" value="ECO:0007669"/>
    <property type="project" value="TreeGrafter"/>
</dbReference>
<dbReference type="Pfam" id="PF01987">
    <property type="entry name" value="AIM24"/>
    <property type="match status" value="1"/>
</dbReference>
<evidence type="ECO:0000259" key="6">
    <source>
        <dbReference type="SMART" id="SM00653"/>
    </source>
</evidence>
<keyword evidence="2" id="KW-0396">Initiation factor</keyword>
<sequence>MSDCLPLFLHHRLSTTPNTTNYRYTIAATRLEVAKSNTTAIMADTDDLPDRKPRKSVQFSEGATIVDSNGEVTESIDMNGNKDSAEGHSSGAGEAAHTSAAGHILTGIAAGDDKEVDEVTDMFADLAKKKKKKSTKKKEGEDDDGAEGDFAALKKKKKSSKKKVEDDFEAKLAAAGGDKPEGEEEAAAPEPEVQEGDMMKGTGIWQHDSTAPINYNLLLNRFFTLLHAQHPDLASSGTKSYKIPPPQCMREGNKKTVFANLAEICKRMKRSDEHVAQFLFAELGTSGSFADQKRLVIKGRFQQKQLENVLRRYIVEYVTCKTCRSPDTDLSKGENRLNFVTCNSCGSRRSVQAIKTGFSAQIGKRRRMSQVDLTMSGYQGTPPPGGNYYPHKQAQHQYFAPPPGGPSYPPPPSSPPAHQQQHYPPPPAGGANSQQQYAPPPEQQQYAPPPEKQQYAPPPEQQHFPPPGQVHAPQPQQHQPQQPMSPGFGGFPAGSPSASPYPAEKAAHPGMGAQQMSQQSIPQQPQYVGNGASAAATTADDIGTFNGGSYRVSHRDTNSILTVQLAIGCPLTAKPGSMIAMSPTMTLKGAIKFSLKKVLTGGEMSKSHYTGPGEILLAPASIGDITIIKLAGKETWSVGRDAFLACTQGIVTEYKSQGIGKGMFSGEGLFVYKISGTGVLWCTSFGAIIRKDLAANEKYIIDNGHLVAWNCKYVLERVASGGIISNLTAGEGLVCKFTGPGTVFMQTRNAVAFGQWLAAHSAAP</sequence>
<keyword evidence="8" id="KW-1185">Reference proteome</keyword>
<dbReference type="Gene3D" id="3.30.30.170">
    <property type="match status" value="1"/>
</dbReference>
<organism evidence="7 8">
    <name type="scientific">Pyrenophora seminiperda CCB06</name>
    <dbReference type="NCBI Taxonomy" id="1302712"/>
    <lineage>
        <taxon>Eukaryota</taxon>
        <taxon>Fungi</taxon>
        <taxon>Dikarya</taxon>
        <taxon>Ascomycota</taxon>
        <taxon>Pezizomycotina</taxon>
        <taxon>Dothideomycetes</taxon>
        <taxon>Pleosporomycetidae</taxon>
        <taxon>Pleosporales</taxon>
        <taxon>Pleosporineae</taxon>
        <taxon>Pleosporaceae</taxon>
        <taxon>Pyrenophora</taxon>
    </lineage>
</organism>
<comment type="subcellular location">
    <subcellularLocation>
        <location evidence="4">Mitochondrion</location>
    </subcellularLocation>
</comment>
<accession>A0A3M7LWC2</accession>
<dbReference type="NCBIfam" id="TIGR00266">
    <property type="entry name" value="TIGR00266 family protein"/>
    <property type="match status" value="1"/>
</dbReference>
<evidence type="ECO:0000313" key="8">
    <source>
        <dbReference type="Proteomes" id="UP000265663"/>
    </source>
</evidence>
<feature type="compositionally biased region" description="Polar residues" evidence="5">
    <location>
        <begin position="68"/>
        <end position="82"/>
    </location>
</feature>
<reference evidence="7 8" key="1">
    <citation type="journal article" date="2014" name="PLoS ONE">
        <title>De novo Genome Assembly of the Fungal Plant Pathogen Pyrenophora semeniperda.</title>
        <authorList>
            <person name="Soliai M.M."/>
            <person name="Meyer S.E."/>
            <person name="Udall J.A."/>
            <person name="Elzinga D.E."/>
            <person name="Hermansen R.A."/>
            <person name="Bodily P.M."/>
            <person name="Hart A.A."/>
            <person name="Coleman C.E."/>
        </authorList>
    </citation>
    <scope>NUCLEOTIDE SEQUENCE [LARGE SCALE GENOMIC DNA]</scope>
    <source>
        <strain evidence="7 8">CCB06</strain>
        <tissue evidence="7">Mycelium</tissue>
    </source>
</reference>
<dbReference type="Gene3D" id="3.60.160.10">
    <property type="entry name" value="Mitochondrial biogenesis AIM24"/>
    <property type="match status" value="1"/>
</dbReference>
<name>A0A3M7LWC2_9PLEO</name>
<dbReference type="InterPro" id="IPR016190">
    <property type="entry name" value="Transl_init_fac_IF2/IF5_Zn-bd"/>
</dbReference>
<keyword evidence="3" id="KW-0648">Protein biosynthesis</keyword>
<feature type="compositionally biased region" description="Low complexity" evidence="5">
    <location>
        <begin position="514"/>
        <end position="526"/>
    </location>
</feature>
<feature type="region of interest" description="Disordered" evidence="5">
    <location>
        <begin position="374"/>
        <end position="532"/>
    </location>
</feature>
<evidence type="ECO:0000256" key="3">
    <source>
        <dbReference type="ARBA" id="ARBA00022917"/>
    </source>
</evidence>
<dbReference type="PANTHER" id="PTHR23001:SF3">
    <property type="entry name" value="EUKARYOTIC TRANSLATION INITIATION FACTOR 2 SUBUNIT 2"/>
    <property type="match status" value="1"/>
</dbReference>
<dbReference type="OrthoDB" id="10255414at2759"/>
<dbReference type="InterPro" id="IPR016031">
    <property type="entry name" value="Trp_RNA-bd_attenuator-like_dom"/>
</dbReference>
<protein>
    <recommendedName>
        <fullName evidence="4">Altered inheritance of mitochondria protein 24, mitochondrial</fullName>
    </recommendedName>
</protein>
<dbReference type="Pfam" id="PF01873">
    <property type="entry name" value="eIF-5_eIF-2B"/>
    <property type="match status" value="1"/>
</dbReference>
<feature type="compositionally biased region" description="Pro residues" evidence="5">
    <location>
        <begin position="438"/>
        <end position="468"/>
    </location>
</feature>
<dbReference type="AlphaFoldDB" id="A0A3M7LWC2"/>
<comment type="similarity">
    <text evidence="1">Belongs to the eIF-2-beta/eIF-5 family.</text>
</comment>
<feature type="compositionally biased region" description="Low complexity" evidence="5">
    <location>
        <begin position="87"/>
        <end position="97"/>
    </location>
</feature>
<dbReference type="FunFam" id="3.30.30.170:FF:000001">
    <property type="entry name" value="Eukaryotic translation initiation factor 2 subunit"/>
    <property type="match status" value="1"/>
</dbReference>
<evidence type="ECO:0000256" key="4">
    <source>
        <dbReference type="RuleBase" id="RU363045"/>
    </source>
</evidence>
<proteinExistence type="inferred from homology"/>
<feature type="compositionally biased region" description="Pro residues" evidence="5">
    <location>
        <begin position="400"/>
        <end position="415"/>
    </location>
</feature>
<keyword evidence="4" id="KW-0496">Mitochondrion</keyword>